<dbReference type="Proteomes" id="UP000268093">
    <property type="component" value="Unassembled WGS sequence"/>
</dbReference>
<gene>
    <name evidence="1" type="ORF">BC936DRAFT_147303</name>
</gene>
<keyword evidence="2" id="KW-1185">Reference proteome</keyword>
<evidence type="ECO:0000313" key="1">
    <source>
        <dbReference type="EMBL" id="RUP46139.1"/>
    </source>
</evidence>
<comment type="caution">
    <text evidence="1">The sequence shown here is derived from an EMBL/GenBank/DDBJ whole genome shotgun (WGS) entry which is preliminary data.</text>
</comment>
<name>A0A433D5N8_9FUNG</name>
<organism evidence="1 2">
    <name type="scientific">Jimgerdemannia flammicorona</name>
    <dbReference type="NCBI Taxonomy" id="994334"/>
    <lineage>
        <taxon>Eukaryota</taxon>
        <taxon>Fungi</taxon>
        <taxon>Fungi incertae sedis</taxon>
        <taxon>Mucoromycota</taxon>
        <taxon>Mucoromycotina</taxon>
        <taxon>Endogonomycetes</taxon>
        <taxon>Endogonales</taxon>
        <taxon>Endogonaceae</taxon>
        <taxon>Jimgerdemannia</taxon>
    </lineage>
</organism>
<proteinExistence type="predicted"/>
<accession>A0A433D5N8</accession>
<dbReference type="AlphaFoldDB" id="A0A433D5N8"/>
<dbReference type="EMBL" id="RBNI01006285">
    <property type="protein sequence ID" value="RUP46139.1"/>
    <property type="molecule type" value="Genomic_DNA"/>
</dbReference>
<protein>
    <submittedName>
        <fullName evidence="1">Uncharacterized protein</fullName>
    </submittedName>
</protein>
<sequence length="80" mass="8634">MPLHSRPRIFEISCSMLLFLFTEINTDPTHATSHTLHSHNVGGRLFLCYLAEDAVVAPSVAIIGDNDIGLRPRYGGGGGV</sequence>
<reference evidence="1 2" key="1">
    <citation type="journal article" date="2018" name="New Phytol.">
        <title>Phylogenomics of Endogonaceae and evolution of mycorrhizas within Mucoromycota.</title>
        <authorList>
            <person name="Chang Y."/>
            <person name="Desiro A."/>
            <person name="Na H."/>
            <person name="Sandor L."/>
            <person name="Lipzen A."/>
            <person name="Clum A."/>
            <person name="Barry K."/>
            <person name="Grigoriev I.V."/>
            <person name="Martin F.M."/>
            <person name="Stajich J.E."/>
            <person name="Smith M.E."/>
            <person name="Bonito G."/>
            <person name="Spatafora J.W."/>
        </authorList>
    </citation>
    <scope>NUCLEOTIDE SEQUENCE [LARGE SCALE GENOMIC DNA]</scope>
    <source>
        <strain evidence="1 2">GMNB39</strain>
    </source>
</reference>
<evidence type="ECO:0000313" key="2">
    <source>
        <dbReference type="Proteomes" id="UP000268093"/>
    </source>
</evidence>